<evidence type="ECO:0000313" key="9">
    <source>
        <dbReference type="Proteomes" id="UP000189670"/>
    </source>
</evidence>
<keyword evidence="5" id="KW-0732">Signal</keyword>
<comment type="subcellular location">
    <subcellularLocation>
        <location evidence="1">Cell envelope</location>
    </subcellularLocation>
</comment>
<protein>
    <submittedName>
        <fullName evidence="8">Peptide/nickel transport system substrate-binding protein</fullName>
    </submittedName>
</protein>
<evidence type="ECO:0000256" key="5">
    <source>
        <dbReference type="ARBA" id="ARBA00022729"/>
    </source>
</evidence>
<dbReference type="Gene3D" id="3.40.50.2300">
    <property type="match status" value="2"/>
</dbReference>
<evidence type="ECO:0000256" key="2">
    <source>
        <dbReference type="ARBA" id="ARBA00005695"/>
    </source>
</evidence>
<name>A0A1V1P8T5_9BACT</name>
<comment type="similarity">
    <text evidence="2">Belongs to the bacterial solute-binding protein 5 family.</text>
</comment>
<comment type="similarity">
    <text evidence="3">Belongs to the leucine-binding protein family.</text>
</comment>
<evidence type="ECO:0000259" key="7">
    <source>
        <dbReference type="Pfam" id="PF13458"/>
    </source>
</evidence>
<dbReference type="InterPro" id="IPR028082">
    <property type="entry name" value="Peripla_BP_I"/>
</dbReference>
<dbReference type="PANTHER" id="PTHR30290:SF10">
    <property type="entry name" value="PERIPLASMIC OLIGOPEPTIDE-BINDING PROTEIN-RELATED"/>
    <property type="match status" value="1"/>
</dbReference>
<dbReference type="EMBL" id="ATBP01000307">
    <property type="protein sequence ID" value="ETR71194.1"/>
    <property type="molecule type" value="Genomic_DNA"/>
</dbReference>
<dbReference type="PANTHER" id="PTHR30290">
    <property type="entry name" value="PERIPLASMIC BINDING COMPONENT OF ABC TRANSPORTER"/>
    <property type="match status" value="1"/>
</dbReference>
<comment type="caution">
    <text evidence="8">The sequence shown here is derived from an EMBL/GenBank/DDBJ whole genome shotgun (WGS) entry which is preliminary data.</text>
</comment>
<sequence length="684" mass="78104">MITRIIKDKTFDAIFLAGKPPSAARLIKQIREMGVTEPIIGTDSLDTNKLWIIAGKAAQDTIVCTSFDPNLPKSKTQQFIKTFQNKFAFEPDSYAAQGYDTIKLLAHAIHKGDSLQPIVINNVLRCITQWEGVTGLYKFNKNGNITPSHLYYKKFTNGAFEILDYGKKDDRGFDLVEKITIRMPVNGMISTIDPGHTLDDTSIEITEQLFLGLTDFDHKTFEVIPELATKWDVSQDGLTYRFYMRKDARWTNGKPVTAHDIVWAIRRNIRPETKCPYVFNLFALKNAEKFNNGIIQDIHSIGVKAIDDFTVEFILEEPSAYFPSLAGLWIYRPLPGDVIEKYGDHWTDPNNIQTNASYRLAAWNKGSLMILRKNEMYYDVQNVSIPEIRYYVILSNNLGLSMYMNDELDILGGSYLSIPIKKLHMINSHPVLREQYNKAIRCNVYAYGFNTSLHPVDKPLVRKAIISSIDRNLLVKLVTRGGEQEAMTFTPPTIFGAVKPEAGIGLDFNPIQAKKYLKQAGYPDGKGIPEIVLSYNASEINEKIARSIGLFLDNYLNIQLKLNPIEWSQFIDPSWIPTHMFRLSWSADYPDANNFLNLFHPSKSSNQIHWNNQEYADLIDKAAISDDPNTRLKYYSRAEQILVDQDAVVLPLYYGIAHCLVKERIKGWYYMAMGGQHIRNWSLK</sequence>
<dbReference type="GO" id="GO:1904680">
    <property type="term" value="F:peptide transmembrane transporter activity"/>
    <property type="evidence" value="ECO:0007669"/>
    <property type="project" value="TreeGrafter"/>
</dbReference>
<dbReference type="InterPro" id="IPR000914">
    <property type="entry name" value="SBP_5_dom"/>
</dbReference>
<feature type="domain" description="Solute-binding protein family 5" evidence="6">
    <location>
        <begin position="222"/>
        <end position="604"/>
    </location>
</feature>
<dbReference type="Proteomes" id="UP000189670">
    <property type="component" value="Unassembled WGS sequence"/>
</dbReference>
<dbReference type="Gene3D" id="3.40.190.10">
    <property type="entry name" value="Periplasmic binding protein-like II"/>
    <property type="match status" value="1"/>
</dbReference>
<keyword evidence="4" id="KW-0813">Transport</keyword>
<dbReference type="InterPro" id="IPR039424">
    <property type="entry name" value="SBP_5"/>
</dbReference>
<feature type="domain" description="Leucine-binding protein" evidence="7">
    <location>
        <begin position="6"/>
        <end position="145"/>
    </location>
</feature>
<accession>A0A1V1P8T5</accession>
<evidence type="ECO:0000256" key="3">
    <source>
        <dbReference type="ARBA" id="ARBA00010062"/>
    </source>
</evidence>
<evidence type="ECO:0000313" key="8">
    <source>
        <dbReference type="EMBL" id="ETR71194.1"/>
    </source>
</evidence>
<evidence type="ECO:0000256" key="1">
    <source>
        <dbReference type="ARBA" id="ARBA00004196"/>
    </source>
</evidence>
<organism evidence="8 9">
    <name type="scientific">Candidatus Magnetoglobus multicellularis str. Araruama</name>
    <dbReference type="NCBI Taxonomy" id="890399"/>
    <lineage>
        <taxon>Bacteria</taxon>
        <taxon>Pseudomonadati</taxon>
        <taxon>Thermodesulfobacteriota</taxon>
        <taxon>Desulfobacteria</taxon>
        <taxon>Desulfobacterales</taxon>
        <taxon>Desulfobacteraceae</taxon>
        <taxon>Candidatus Magnetoglobus</taxon>
    </lineage>
</organism>
<dbReference type="AlphaFoldDB" id="A0A1V1P8T5"/>
<evidence type="ECO:0000259" key="6">
    <source>
        <dbReference type="Pfam" id="PF00496"/>
    </source>
</evidence>
<dbReference type="SUPFAM" id="SSF53850">
    <property type="entry name" value="Periplasmic binding protein-like II"/>
    <property type="match status" value="1"/>
</dbReference>
<dbReference type="GO" id="GO:0030313">
    <property type="term" value="C:cell envelope"/>
    <property type="evidence" value="ECO:0007669"/>
    <property type="project" value="UniProtKB-SubCell"/>
</dbReference>
<reference evidence="9" key="1">
    <citation type="submission" date="2012-11" db="EMBL/GenBank/DDBJ databases">
        <authorList>
            <person name="Lucero-Rivera Y.E."/>
            <person name="Tovar-Ramirez D."/>
        </authorList>
    </citation>
    <scope>NUCLEOTIDE SEQUENCE [LARGE SCALE GENOMIC DNA]</scope>
    <source>
        <strain evidence="9">Araruama</strain>
    </source>
</reference>
<evidence type="ECO:0000256" key="4">
    <source>
        <dbReference type="ARBA" id="ARBA00022448"/>
    </source>
</evidence>
<gene>
    <name evidence="8" type="ORF">OMM_02669</name>
</gene>
<dbReference type="FunFam" id="3.90.76.10:FF:000001">
    <property type="entry name" value="Oligopeptide ABC transporter substrate-binding protein"/>
    <property type="match status" value="1"/>
</dbReference>
<dbReference type="GO" id="GO:0015833">
    <property type="term" value="P:peptide transport"/>
    <property type="evidence" value="ECO:0007669"/>
    <property type="project" value="TreeGrafter"/>
</dbReference>
<dbReference type="Gene3D" id="3.90.76.10">
    <property type="entry name" value="Dipeptide-binding Protein, Domain 1"/>
    <property type="match status" value="1"/>
</dbReference>
<proteinExistence type="inferred from homology"/>
<dbReference type="Pfam" id="PF00496">
    <property type="entry name" value="SBP_bac_5"/>
    <property type="match status" value="1"/>
</dbReference>
<dbReference type="CDD" id="cd08504">
    <property type="entry name" value="PBP2_OppA"/>
    <property type="match status" value="1"/>
</dbReference>
<dbReference type="Pfam" id="PF13458">
    <property type="entry name" value="Peripla_BP_6"/>
    <property type="match status" value="1"/>
</dbReference>
<dbReference type="Gene3D" id="3.10.105.10">
    <property type="entry name" value="Dipeptide-binding Protein, Domain 3"/>
    <property type="match status" value="1"/>
</dbReference>
<dbReference type="InterPro" id="IPR028081">
    <property type="entry name" value="Leu-bd"/>
</dbReference>
<dbReference type="SUPFAM" id="SSF53822">
    <property type="entry name" value="Periplasmic binding protein-like I"/>
    <property type="match status" value="1"/>
</dbReference>